<dbReference type="InterPro" id="IPR044890">
    <property type="entry name" value="TMEM14_sf"/>
</dbReference>
<comment type="similarity">
    <text evidence="2">Belongs to the TMEM14 family.</text>
</comment>
<evidence type="ECO:0000256" key="4">
    <source>
        <dbReference type="ARBA" id="ARBA00022989"/>
    </source>
</evidence>
<dbReference type="PANTHER" id="PTHR12668">
    <property type="entry name" value="TRANSMEMBRANE PROTEIN 14, 15"/>
    <property type="match status" value="1"/>
</dbReference>
<proteinExistence type="inferred from homology"/>
<reference evidence="7 8" key="1">
    <citation type="journal article" date="2014" name="Agronomy (Basel)">
        <title>A Draft Genome Sequence for Ensete ventricosum, the Drought-Tolerant Tree Against Hunger.</title>
        <authorList>
            <person name="Harrison J."/>
            <person name="Moore K.A."/>
            <person name="Paszkiewicz K."/>
            <person name="Jones T."/>
            <person name="Grant M."/>
            <person name="Ambacheew D."/>
            <person name="Muzemil S."/>
            <person name="Studholme D.J."/>
        </authorList>
    </citation>
    <scope>NUCLEOTIDE SEQUENCE [LARGE SCALE GENOMIC DNA]</scope>
</reference>
<protein>
    <submittedName>
        <fullName evidence="7">Uncharacterized protein</fullName>
    </submittedName>
</protein>
<evidence type="ECO:0000256" key="1">
    <source>
        <dbReference type="ARBA" id="ARBA00004370"/>
    </source>
</evidence>
<dbReference type="GO" id="GO:0009706">
    <property type="term" value="C:chloroplast inner membrane"/>
    <property type="evidence" value="ECO:0007669"/>
    <property type="project" value="TreeGrafter"/>
</dbReference>
<dbReference type="AlphaFoldDB" id="A0A426YAE1"/>
<dbReference type="EMBL" id="AMZH03013815">
    <property type="protein sequence ID" value="RRT48650.1"/>
    <property type="molecule type" value="Genomic_DNA"/>
</dbReference>
<evidence type="ECO:0000256" key="5">
    <source>
        <dbReference type="ARBA" id="ARBA00023136"/>
    </source>
</evidence>
<accession>A0A426YAE1</accession>
<evidence type="ECO:0000313" key="8">
    <source>
        <dbReference type="Proteomes" id="UP000287651"/>
    </source>
</evidence>
<evidence type="ECO:0000313" key="7">
    <source>
        <dbReference type="EMBL" id="RRT48650.1"/>
    </source>
</evidence>
<comment type="subcellular location">
    <subcellularLocation>
        <location evidence="1">Membrane</location>
    </subcellularLocation>
</comment>
<dbReference type="Pfam" id="PF03647">
    <property type="entry name" value="Tmemb_14"/>
    <property type="match status" value="1"/>
</dbReference>
<keyword evidence="5 6" id="KW-0472">Membrane</keyword>
<feature type="transmembrane region" description="Helical" evidence="6">
    <location>
        <begin position="120"/>
        <end position="138"/>
    </location>
</feature>
<gene>
    <name evidence="7" type="ORF">B296_00049095</name>
</gene>
<evidence type="ECO:0000256" key="2">
    <source>
        <dbReference type="ARBA" id="ARBA00007590"/>
    </source>
</evidence>
<organism evidence="7 8">
    <name type="scientific">Ensete ventricosum</name>
    <name type="common">Abyssinian banana</name>
    <name type="synonym">Musa ensete</name>
    <dbReference type="NCBI Taxonomy" id="4639"/>
    <lineage>
        <taxon>Eukaryota</taxon>
        <taxon>Viridiplantae</taxon>
        <taxon>Streptophyta</taxon>
        <taxon>Embryophyta</taxon>
        <taxon>Tracheophyta</taxon>
        <taxon>Spermatophyta</taxon>
        <taxon>Magnoliopsida</taxon>
        <taxon>Liliopsida</taxon>
        <taxon>Zingiberales</taxon>
        <taxon>Musaceae</taxon>
        <taxon>Ensete</taxon>
    </lineage>
</organism>
<feature type="transmembrane region" description="Helical" evidence="6">
    <location>
        <begin position="158"/>
        <end position="180"/>
    </location>
</feature>
<name>A0A426YAE1_ENSVE</name>
<evidence type="ECO:0000256" key="6">
    <source>
        <dbReference type="SAM" id="Phobius"/>
    </source>
</evidence>
<dbReference type="PANTHER" id="PTHR12668:SF37">
    <property type="entry name" value="PROTEIN FATTY ACID EXPORT 2, CHLOROPLASTIC"/>
    <property type="match status" value="1"/>
</dbReference>
<dbReference type="Gene3D" id="1.10.10.1740">
    <property type="entry name" value="Transmembrane protein 14-like"/>
    <property type="match status" value="1"/>
</dbReference>
<evidence type="ECO:0000256" key="3">
    <source>
        <dbReference type="ARBA" id="ARBA00022692"/>
    </source>
</evidence>
<keyword evidence="4 6" id="KW-1133">Transmembrane helix</keyword>
<dbReference type="GO" id="GO:0015245">
    <property type="term" value="F:fatty acid transmembrane transporter activity"/>
    <property type="evidence" value="ECO:0007669"/>
    <property type="project" value="TreeGrafter"/>
</dbReference>
<sequence>MRTLRLCILDSSFALKSSLRHGRPSPVDPPAAYLPSSSLVLCPIVAGSVCPIAASDRVVQEVGATVKPRQPEVISCRRGIGCVIVSRVHPASRTTFIRIIPGVRYDSNRFYHGYSAQRQLYIFPFLLSLCLTCLFYLSGTSVTLLAVMGSRYKKTGKVFPAGVVSLASLIMASGYLHGILRSSKTL</sequence>
<dbReference type="Proteomes" id="UP000287651">
    <property type="component" value="Unassembled WGS sequence"/>
</dbReference>
<dbReference type="InterPro" id="IPR005349">
    <property type="entry name" value="TMEM14"/>
</dbReference>
<keyword evidence="3 6" id="KW-0812">Transmembrane</keyword>
<comment type="caution">
    <text evidence="7">The sequence shown here is derived from an EMBL/GenBank/DDBJ whole genome shotgun (WGS) entry which is preliminary data.</text>
</comment>